<reference evidence="2" key="1">
    <citation type="submission" date="2022-09" db="EMBL/GenBank/DDBJ databases">
        <title>Fusarium specimens isolated from Avocado Roots.</title>
        <authorList>
            <person name="Stajich J."/>
            <person name="Roper C."/>
            <person name="Heimlech-Rivalta G."/>
        </authorList>
    </citation>
    <scope>NUCLEOTIDE SEQUENCE</scope>
    <source>
        <strain evidence="2">CF00095</strain>
    </source>
</reference>
<sequence length="1083" mass="120805">MSDPERIVVEQALLDKIQDGDVELPNQMFKVAHCHFIRYRRLHKMPDLDKAISMATKAIELTPKDHPKRTARLINLSVYWHEKFPGSDSTNVPGLEDSIQASRDAIASLPDTYPHRGTLLDQLSIKLGLLFMQTREVSVVEENIKNQREAIDVTPVNHPKHLLFLANLVGPITARYQALGRREDLDYAIDISRQSVAQTDISSPYALGRLCNLSITLSDRFDVLGDIKDLDEAIEIVSRAINITEEGSLEQVAQLSNYGRFMGDRYLRTGNVADLDESIRTLQKVCDRVQDDEVFVDRPRCLSNFGIQLSRRYRKKGTIADLKRAIDVCRKACKLLPDDDLQRCFSNLAITLKHEYFRTDDRKVLDEAIAMQREAVRAVPKNHPDMAAAVHNLAALLWTRFSTTDQMEHLEEALDNAQKAVDLTPKEHFNRAGYLNTLAMQLRDMFRKTGLDSHVYEAIDHGRAVLEVTQEGHPEHANRLVAQGVRYGDLFWKTNDREYLTSAIAHFESALHSYSCHEDCRIGAGKELFKYYAAVPDWEKAYEAAEIAVSLIPKLIASTTNNADKQDVLVQIYGVASDAAAVAISAGKGAFAALRFLEQGRGMLAASVEETRIEVGRLRKEHPDLAKRFTELRSEIGGSKSVEVLTHLSSQDQKPASSVSYPPAKSQTHDLDVLLGEIRQNPGFEDFLAAPSEGNVKNAASCGPIVVINISQLRRDAILVEPDQIRSIPLPRLTIQDLKSNSQEIHTASPKVLEWLWDTIAEPVLNTLGITGGFTEGHLPRIWWIPTGILSIYPLHAAGRHYKGSSETVMDRAMSSYSSSVKAIFRSRGRAGLESDSTELERAVLVSMGRTPGHSTLPSAGKEVTLLRPICKSKGFDVVEPNPVKEAVVSGLPQCKIFHFAGHGSTNGPDPSQSTLLLQDWQKSPLTVSTLLDINIQQYSPFLAYLSACGTGQISHEKFLDESIHLISAFQVAGFRHVIGTLWEVGDDISVDVARITYEAIKRGQSADESVCKGLHKAVLDLREQWFDEQAQASSRKRKARTLIEGQTKGQRDPRDIVAMDDEEDEDAFVKVPQWVPYVHYGV</sequence>
<dbReference type="EMBL" id="JAOQBH010000001">
    <property type="protein sequence ID" value="KAJ4141796.1"/>
    <property type="molecule type" value="Genomic_DNA"/>
</dbReference>
<dbReference type="Proteomes" id="UP001152024">
    <property type="component" value="Unassembled WGS sequence"/>
</dbReference>
<keyword evidence="3" id="KW-1185">Reference proteome</keyword>
<proteinExistence type="predicted"/>
<name>A0ABQ8RU49_FUSEQ</name>
<dbReference type="Pfam" id="PF12770">
    <property type="entry name" value="CHAT"/>
    <property type="match status" value="1"/>
</dbReference>
<evidence type="ECO:0000259" key="1">
    <source>
        <dbReference type="Pfam" id="PF12770"/>
    </source>
</evidence>
<evidence type="ECO:0000313" key="2">
    <source>
        <dbReference type="EMBL" id="KAJ4141796.1"/>
    </source>
</evidence>
<dbReference type="Gene3D" id="1.25.40.10">
    <property type="entry name" value="Tetratricopeptide repeat domain"/>
    <property type="match status" value="2"/>
</dbReference>
<dbReference type="SUPFAM" id="SSF48452">
    <property type="entry name" value="TPR-like"/>
    <property type="match status" value="1"/>
</dbReference>
<accession>A0ABQ8RU49</accession>
<protein>
    <recommendedName>
        <fullName evidence="1">CHAT domain-containing protein</fullName>
    </recommendedName>
</protein>
<dbReference type="PANTHER" id="PTHR19959:SF119">
    <property type="entry name" value="FUNGAL LIPASE-LIKE DOMAIN-CONTAINING PROTEIN"/>
    <property type="match status" value="1"/>
</dbReference>
<dbReference type="PANTHER" id="PTHR19959">
    <property type="entry name" value="KINESIN LIGHT CHAIN"/>
    <property type="match status" value="1"/>
</dbReference>
<gene>
    <name evidence="2" type="ORF">NW768_001014</name>
</gene>
<evidence type="ECO:0000313" key="3">
    <source>
        <dbReference type="Proteomes" id="UP001152024"/>
    </source>
</evidence>
<dbReference type="InterPro" id="IPR011990">
    <property type="entry name" value="TPR-like_helical_dom_sf"/>
</dbReference>
<dbReference type="InterPro" id="IPR024983">
    <property type="entry name" value="CHAT_dom"/>
</dbReference>
<organism evidence="2 3">
    <name type="scientific">Fusarium equiseti</name>
    <name type="common">Fusarium scirpi</name>
    <dbReference type="NCBI Taxonomy" id="61235"/>
    <lineage>
        <taxon>Eukaryota</taxon>
        <taxon>Fungi</taxon>
        <taxon>Dikarya</taxon>
        <taxon>Ascomycota</taxon>
        <taxon>Pezizomycotina</taxon>
        <taxon>Sordariomycetes</taxon>
        <taxon>Hypocreomycetidae</taxon>
        <taxon>Hypocreales</taxon>
        <taxon>Nectriaceae</taxon>
        <taxon>Fusarium</taxon>
        <taxon>Fusarium incarnatum-equiseti species complex</taxon>
    </lineage>
</organism>
<comment type="caution">
    <text evidence="2">The sequence shown here is derived from an EMBL/GenBank/DDBJ whole genome shotgun (WGS) entry which is preliminary data.</text>
</comment>
<feature type="domain" description="CHAT" evidence="1">
    <location>
        <begin position="751"/>
        <end position="1011"/>
    </location>
</feature>